<gene>
    <name evidence="13 16" type="primary">yidC</name>
    <name evidence="16" type="ORF">IAD20_05660</name>
</gene>
<feature type="domain" description="Membrane insertase YidC/Oxa/ALB C-terminal" evidence="14">
    <location>
        <begin position="366"/>
        <end position="560"/>
    </location>
</feature>
<keyword evidence="5 13" id="KW-1003">Cell membrane</keyword>
<feature type="transmembrane region" description="Helical" evidence="13">
    <location>
        <begin position="7"/>
        <end position="26"/>
    </location>
</feature>
<keyword evidence="6 13" id="KW-0812">Transmembrane</keyword>
<dbReference type="NCBIfam" id="NF002353">
    <property type="entry name" value="PRK01318.1-4"/>
    <property type="match status" value="1"/>
</dbReference>
<accession>A0A9D1M4K1</accession>
<dbReference type="PANTHER" id="PTHR12428:SF65">
    <property type="entry name" value="CYTOCHROME C OXIDASE ASSEMBLY PROTEIN COX18, MITOCHONDRIAL"/>
    <property type="match status" value="1"/>
</dbReference>
<dbReference type="PRINTS" id="PR00701">
    <property type="entry name" value="60KDINNERMP"/>
</dbReference>
<feature type="domain" description="Membrane insertase YidC N-terminal" evidence="15">
    <location>
        <begin position="80"/>
        <end position="354"/>
    </location>
</feature>
<comment type="subunit">
    <text evidence="13">Interacts with the Sec translocase complex via SecD. Specifically interacts with transmembrane segments of nascent integral membrane proteins during membrane integration.</text>
</comment>
<evidence type="ECO:0000256" key="12">
    <source>
        <dbReference type="ARBA" id="ARBA00033342"/>
    </source>
</evidence>
<dbReference type="CDD" id="cd20070">
    <property type="entry name" value="5TM_YidC_Alb3"/>
    <property type="match status" value="1"/>
</dbReference>
<dbReference type="HAMAP" id="MF_01810">
    <property type="entry name" value="YidC_type1"/>
    <property type="match status" value="1"/>
</dbReference>
<dbReference type="AlphaFoldDB" id="A0A9D1M4K1"/>
<dbReference type="Pfam" id="PF14849">
    <property type="entry name" value="YidC_periplas"/>
    <property type="match status" value="1"/>
</dbReference>
<comment type="similarity">
    <text evidence="2 13">Belongs to the OXA1/ALB3/YidC family. Type 1 subfamily.</text>
</comment>
<feature type="transmembrane region" description="Helical" evidence="13">
    <location>
        <begin position="366"/>
        <end position="385"/>
    </location>
</feature>
<evidence type="ECO:0000256" key="10">
    <source>
        <dbReference type="ARBA" id="ARBA00023186"/>
    </source>
</evidence>
<dbReference type="GO" id="GO:0051205">
    <property type="term" value="P:protein insertion into membrane"/>
    <property type="evidence" value="ECO:0007669"/>
    <property type="project" value="TreeGrafter"/>
</dbReference>
<evidence type="ECO:0000259" key="15">
    <source>
        <dbReference type="Pfam" id="PF14849"/>
    </source>
</evidence>
<feature type="transmembrane region" description="Helical" evidence="13">
    <location>
        <begin position="476"/>
        <end position="501"/>
    </location>
</feature>
<dbReference type="InterPro" id="IPR028053">
    <property type="entry name" value="Membr_insert_YidC_N"/>
</dbReference>
<dbReference type="GO" id="GO:0032977">
    <property type="term" value="F:membrane insertase activity"/>
    <property type="evidence" value="ECO:0007669"/>
    <property type="project" value="InterPro"/>
</dbReference>
<dbReference type="GO" id="GO:0005886">
    <property type="term" value="C:plasma membrane"/>
    <property type="evidence" value="ECO:0007669"/>
    <property type="project" value="UniProtKB-SubCell"/>
</dbReference>
<comment type="caution">
    <text evidence="16">The sequence shown here is derived from an EMBL/GenBank/DDBJ whole genome shotgun (WGS) entry which is preliminary data.</text>
</comment>
<evidence type="ECO:0000256" key="11">
    <source>
        <dbReference type="ARBA" id="ARBA00033245"/>
    </source>
</evidence>
<dbReference type="Gene3D" id="2.70.98.90">
    <property type="match status" value="1"/>
</dbReference>
<evidence type="ECO:0000256" key="5">
    <source>
        <dbReference type="ARBA" id="ARBA00022475"/>
    </source>
</evidence>
<dbReference type="InterPro" id="IPR038221">
    <property type="entry name" value="YidC_periplasmic_sf"/>
</dbReference>
<evidence type="ECO:0000256" key="13">
    <source>
        <dbReference type="HAMAP-Rule" id="MF_01810"/>
    </source>
</evidence>
<sequence length="565" mass="63679">MREEMRGLFLAIVLSIVAIFITNRFFPGKTVPAAAPAVTEEAPLPQTPLPQEKIKADELIAAADTAEIMASAEAVRQDSRIYIKNASLTGSIRVKGARFDNLLLEKYKQTLENDSPDVELFAPAKTAAPYYAEFGWLSSDSSLRMPDHSTVWTVRGGELTPETPVVLEWNNGQGLKFIRKISLDADYMFNIQQDVENDTGRTVTLYPYGLINRKTENANPSASVVHEGLIGVVDNNLKEIKYKDLIDEKAKEFKTAQGWAGFSDRYWFTAFILEGQNQNTVKFSATGKQNFQTDYVGAPVTAAPGSVASNSVKLFAGAKEIKLLDKYTQSLNIPKFDLAVDFGWYYFLTKPFFYILDFLYNFIGNMGWAILLFAALLRLVMFPIANKSYDSMSKMKKIQPKIKELQERYGNDKMKLQQETLEMYRREKINPAAGCLPMFIQIPVFFSLYKVLNIAIEIRHAPFIGWIKDLSAPDPLVLSTILHFPVPSLLDIGVWPIIMGITMYVQQKLNPAPTNKDQARMFALMPLIFTFMLGHFASGLVIYWTLSNILSIIQQKAIMRKNGVK</sequence>
<dbReference type="Pfam" id="PF02096">
    <property type="entry name" value="60KD_IMP"/>
    <property type="match status" value="1"/>
</dbReference>
<evidence type="ECO:0000313" key="17">
    <source>
        <dbReference type="Proteomes" id="UP000824107"/>
    </source>
</evidence>
<keyword evidence="10 13" id="KW-0143">Chaperone</keyword>
<evidence type="ECO:0000256" key="3">
    <source>
        <dbReference type="ARBA" id="ARBA00015325"/>
    </source>
</evidence>
<dbReference type="Proteomes" id="UP000824107">
    <property type="component" value="Unassembled WGS sequence"/>
</dbReference>
<comment type="function">
    <text evidence="13">Required for the insertion and/or proper folding and/or complex formation of integral membrane proteins into the membrane. Involved in integration of membrane proteins that insert both dependently and independently of the Sec translocase complex, as well as at least some lipoproteins. Aids folding of multispanning membrane proteins.</text>
</comment>
<keyword evidence="8 13" id="KW-1133">Transmembrane helix</keyword>
<dbReference type="InterPro" id="IPR047196">
    <property type="entry name" value="YidC_ALB_C"/>
</dbReference>
<evidence type="ECO:0000256" key="2">
    <source>
        <dbReference type="ARBA" id="ARBA00010527"/>
    </source>
</evidence>
<dbReference type="NCBIfam" id="TIGR03592">
    <property type="entry name" value="yidC_oxa1_cterm"/>
    <property type="match status" value="1"/>
</dbReference>
<dbReference type="EMBL" id="DVNC01000037">
    <property type="protein sequence ID" value="HIU53549.1"/>
    <property type="molecule type" value="Genomic_DNA"/>
</dbReference>
<name>A0A9D1M4K1_9PROT</name>
<dbReference type="PANTHER" id="PTHR12428">
    <property type="entry name" value="OXA1"/>
    <property type="match status" value="1"/>
</dbReference>
<evidence type="ECO:0000256" key="7">
    <source>
        <dbReference type="ARBA" id="ARBA00022927"/>
    </source>
</evidence>
<reference evidence="16" key="2">
    <citation type="journal article" date="2021" name="PeerJ">
        <title>Extensive microbial diversity within the chicken gut microbiome revealed by metagenomics and culture.</title>
        <authorList>
            <person name="Gilroy R."/>
            <person name="Ravi A."/>
            <person name="Getino M."/>
            <person name="Pursley I."/>
            <person name="Horton D.L."/>
            <person name="Alikhan N.F."/>
            <person name="Baker D."/>
            <person name="Gharbi K."/>
            <person name="Hall N."/>
            <person name="Watson M."/>
            <person name="Adriaenssens E.M."/>
            <person name="Foster-Nyarko E."/>
            <person name="Jarju S."/>
            <person name="Secka A."/>
            <person name="Antonio M."/>
            <person name="Oren A."/>
            <person name="Chaudhuri R.R."/>
            <person name="La Ragione R."/>
            <person name="Hildebrand F."/>
            <person name="Pallen M.J."/>
        </authorList>
    </citation>
    <scope>NUCLEOTIDE SEQUENCE</scope>
    <source>
        <strain evidence="16">ChiW3-316</strain>
    </source>
</reference>
<dbReference type="NCBIfam" id="TIGR03593">
    <property type="entry name" value="yidC_nterm"/>
    <property type="match status" value="1"/>
</dbReference>
<evidence type="ECO:0000256" key="8">
    <source>
        <dbReference type="ARBA" id="ARBA00022989"/>
    </source>
</evidence>
<proteinExistence type="inferred from homology"/>
<evidence type="ECO:0000256" key="9">
    <source>
        <dbReference type="ARBA" id="ARBA00023136"/>
    </source>
</evidence>
<feature type="transmembrane region" description="Helical" evidence="13">
    <location>
        <begin position="433"/>
        <end position="456"/>
    </location>
</feature>
<evidence type="ECO:0000256" key="6">
    <source>
        <dbReference type="ARBA" id="ARBA00022692"/>
    </source>
</evidence>
<evidence type="ECO:0000259" key="14">
    <source>
        <dbReference type="Pfam" id="PF02096"/>
    </source>
</evidence>
<organism evidence="16 17">
    <name type="scientific">Candidatus Scatocola faecipullorum</name>
    <dbReference type="NCBI Taxonomy" id="2840917"/>
    <lineage>
        <taxon>Bacteria</taxon>
        <taxon>Pseudomonadati</taxon>
        <taxon>Pseudomonadota</taxon>
        <taxon>Alphaproteobacteria</taxon>
        <taxon>Rhodospirillales</taxon>
        <taxon>Rhodospirillaceae</taxon>
        <taxon>Rhodospirillaceae incertae sedis</taxon>
        <taxon>Candidatus Scatocola</taxon>
    </lineage>
</organism>
<dbReference type="InterPro" id="IPR028055">
    <property type="entry name" value="YidC/Oxa/ALB_C"/>
</dbReference>
<reference evidence="16" key="1">
    <citation type="submission" date="2020-10" db="EMBL/GenBank/DDBJ databases">
        <authorList>
            <person name="Gilroy R."/>
        </authorList>
    </citation>
    <scope>NUCLEOTIDE SEQUENCE</scope>
    <source>
        <strain evidence="16">ChiW3-316</strain>
    </source>
</reference>
<dbReference type="InterPro" id="IPR001708">
    <property type="entry name" value="YidC/ALB3/OXA1/COX18"/>
</dbReference>
<dbReference type="CDD" id="cd19961">
    <property type="entry name" value="EcYidC-like_peri"/>
    <property type="match status" value="1"/>
</dbReference>
<feature type="transmembrane region" description="Helical" evidence="13">
    <location>
        <begin position="522"/>
        <end position="546"/>
    </location>
</feature>
<keyword evidence="7 13" id="KW-0653">Protein transport</keyword>
<dbReference type="PRINTS" id="PR01900">
    <property type="entry name" value="YIDCPROTEIN"/>
</dbReference>
<dbReference type="InterPro" id="IPR019998">
    <property type="entry name" value="Membr_insert_YidC"/>
</dbReference>
<keyword evidence="4 13" id="KW-0813">Transport</keyword>
<dbReference type="GO" id="GO:0015031">
    <property type="term" value="P:protein transport"/>
    <property type="evidence" value="ECO:0007669"/>
    <property type="project" value="UniProtKB-KW"/>
</dbReference>
<evidence type="ECO:0000313" key="16">
    <source>
        <dbReference type="EMBL" id="HIU53549.1"/>
    </source>
</evidence>
<comment type="subcellular location">
    <subcellularLocation>
        <location evidence="1">Cell inner membrane</location>
        <topology evidence="1">Multi-pass membrane protein</topology>
    </subcellularLocation>
    <subcellularLocation>
        <location evidence="13">Cell membrane</location>
        <topology evidence="13">Multi-pass membrane protein</topology>
    </subcellularLocation>
</comment>
<protein>
    <recommendedName>
        <fullName evidence="3 13">Membrane protein insertase YidC</fullName>
    </recommendedName>
    <alternativeName>
        <fullName evidence="12 13">Foldase YidC</fullName>
    </alternativeName>
    <alternativeName>
        <fullName evidence="13">Membrane protein YidC</fullName>
    </alternativeName>
    <alternativeName>
        <fullName evidence="11 13">membrane integrase YidC</fullName>
    </alternativeName>
</protein>
<evidence type="ECO:0000256" key="1">
    <source>
        <dbReference type="ARBA" id="ARBA00004429"/>
    </source>
</evidence>
<evidence type="ECO:0000256" key="4">
    <source>
        <dbReference type="ARBA" id="ARBA00022448"/>
    </source>
</evidence>
<keyword evidence="9 13" id="KW-0472">Membrane</keyword>